<dbReference type="GO" id="GO:0005829">
    <property type="term" value="C:cytosol"/>
    <property type="evidence" value="ECO:0007669"/>
    <property type="project" value="TreeGrafter"/>
</dbReference>
<dbReference type="GO" id="GO:0006606">
    <property type="term" value="P:protein import into nucleus"/>
    <property type="evidence" value="ECO:0007669"/>
    <property type="project" value="TreeGrafter"/>
</dbReference>
<dbReference type="PANTHER" id="PTHR10997:SF7">
    <property type="entry name" value="IMPORTIN-11"/>
    <property type="match status" value="1"/>
</dbReference>
<name>A0AAD6TFM4_9AGAR</name>
<dbReference type="Gene3D" id="1.25.10.10">
    <property type="entry name" value="Leucine-rich Repeat Variant"/>
    <property type="match status" value="1"/>
</dbReference>
<accession>A0AAD6TFM4</accession>
<protein>
    <submittedName>
        <fullName evidence="6">Armadillo-type protein</fullName>
    </submittedName>
</protein>
<organism evidence="6 7">
    <name type="scientific">Mycena alexandri</name>
    <dbReference type="NCBI Taxonomy" id="1745969"/>
    <lineage>
        <taxon>Eukaryota</taxon>
        <taxon>Fungi</taxon>
        <taxon>Dikarya</taxon>
        <taxon>Basidiomycota</taxon>
        <taxon>Agaricomycotina</taxon>
        <taxon>Agaricomycetes</taxon>
        <taxon>Agaricomycetidae</taxon>
        <taxon>Agaricales</taxon>
        <taxon>Marasmiineae</taxon>
        <taxon>Mycenaceae</taxon>
        <taxon>Mycena</taxon>
    </lineage>
</organism>
<dbReference type="InterPro" id="IPR011989">
    <property type="entry name" value="ARM-like"/>
</dbReference>
<evidence type="ECO:0000313" key="7">
    <source>
        <dbReference type="Proteomes" id="UP001218188"/>
    </source>
</evidence>
<gene>
    <name evidence="6" type="ORF">C8F04DRAFT_942091</name>
</gene>
<dbReference type="GO" id="GO:0005635">
    <property type="term" value="C:nuclear envelope"/>
    <property type="evidence" value="ECO:0007669"/>
    <property type="project" value="TreeGrafter"/>
</dbReference>
<evidence type="ECO:0000259" key="5">
    <source>
        <dbReference type="PROSITE" id="PS50166"/>
    </source>
</evidence>
<comment type="subcellular location">
    <subcellularLocation>
        <location evidence="1">Nucleus</location>
    </subcellularLocation>
</comment>
<dbReference type="PROSITE" id="PS50166">
    <property type="entry name" value="IMPORTIN_B_NT"/>
    <property type="match status" value="1"/>
</dbReference>
<comment type="caution">
    <text evidence="6">The sequence shown here is derived from an EMBL/GenBank/DDBJ whole genome shotgun (WGS) entry which is preliminary data.</text>
</comment>
<dbReference type="Proteomes" id="UP001218188">
    <property type="component" value="Unassembled WGS sequence"/>
</dbReference>
<evidence type="ECO:0000256" key="1">
    <source>
        <dbReference type="ARBA" id="ARBA00004123"/>
    </source>
</evidence>
<dbReference type="InterPro" id="IPR058669">
    <property type="entry name" value="TPR_IPO7/11-like"/>
</dbReference>
<dbReference type="InterPro" id="IPR016024">
    <property type="entry name" value="ARM-type_fold"/>
</dbReference>
<dbReference type="SUPFAM" id="SSF48371">
    <property type="entry name" value="ARM repeat"/>
    <property type="match status" value="1"/>
</dbReference>
<evidence type="ECO:0000256" key="3">
    <source>
        <dbReference type="ARBA" id="ARBA00022448"/>
    </source>
</evidence>
<dbReference type="PANTHER" id="PTHR10997">
    <property type="entry name" value="IMPORTIN-7, 8, 11"/>
    <property type="match status" value="1"/>
</dbReference>
<keyword evidence="7" id="KW-1185">Reference proteome</keyword>
<feature type="domain" description="Importin N-terminal" evidence="5">
    <location>
        <begin position="40"/>
        <end position="110"/>
    </location>
</feature>
<keyword evidence="4" id="KW-0539">Nucleus</keyword>
<proteinExistence type="inferred from homology"/>
<dbReference type="InterPro" id="IPR001494">
    <property type="entry name" value="Importin-beta_N"/>
</dbReference>
<reference evidence="6" key="1">
    <citation type="submission" date="2023-03" db="EMBL/GenBank/DDBJ databases">
        <title>Massive genome expansion in bonnet fungi (Mycena s.s.) driven by repeated elements and novel gene families across ecological guilds.</title>
        <authorList>
            <consortium name="Lawrence Berkeley National Laboratory"/>
            <person name="Harder C.B."/>
            <person name="Miyauchi S."/>
            <person name="Viragh M."/>
            <person name="Kuo A."/>
            <person name="Thoen E."/>
            <person name="Andreopoulos B."/>
            <person name="Lu D."/>
            <person name="Skrede I."/>
            <person name="Drula E."/>
            <person name="Henrissat B."/>
            <person name="Morin E."/>
            <person name="Kohler A."/>
            <person name="Barry K."/>
            <person name="LaButti K."/>
            <person name="Morin E."/>
            <person name="Salamov A."/>
            <person name="Lipzen A."/>
            <person name="Mereny Z."/>
            <person name="Hegedus B."/>
            <person name="Baldrian P."/>
            <person name="Stursova M."/>
            <person name="Weitz H."/>
            <person name="Taylor A."/>
            <person name="Grigoriev I.V."/>
            <person name="Nagy L.G."/>
            <person name="Martin F."/>
            <person name="Kauserud H."/>
        </authorList>
    </citation>
    <scope>NUCLEOTIDE SEQUENCE</scope>
    <source>
        <strain evidence="6">CBHHK200</strain>
    </source>
</reference>
<evidence type="ECO:0000256" key="4">
    <source>
        <dbReference type="ARBA" id="ARBA00023242"/>
    </source>
</evidence>
<dbReference type="Pfam" id="PF25758">
    <property type="entry name" value="TPR_IPO11"/>
    <property type="match status" value="1"/>
</dbReference>
<sequence length="1043" mass="116642">MNAAPRPLASGVLIQTASAEEVYQVMTGAASQDPAVVQASSKRLKEMLEMFGVYDSVHEIAAQKAVPLVIRQQSIIQFKNAALPHWRSRKVLSDEHRVRIRARCFTFLDEEDEMIAECNEVIVSKIARLDYPNNWSNLVDDLLQTIDSTLQKRFLDPVNEDLRDTLILRRAIKLLNSVLKEFSNAKMLNIIKTMAAVSAKAQMVFSQYYTALLSSYLNSPSGPISPRASTDILLAHLVYKCIAKMALWLWNRLGRGAKDGFDVEAGYQWIVELVAQSTVALEKLVTHRCDIITASNKSTGLASNPYARRVVDTLTRHTRLLGKFFRRLQELSLPRFAGLPSCAALVAYYWGVVVSATKDPSLIADSPEALYPIRFLVQGMVLFKENLSQWKPVLKNGMENQNVMPSDIVQNAAETLIRQFMPLKEAELNDWTSDPEQWVNDEDTDNEQWIFEIRPCSERVLLQLSNQFPDVVPPLLVNLYHNFACKPAGDLQEMIQKEALYCAIGRCAPRLKTLIPFDQWIQTTLAEEVLKTEQMYPIIKRRIAWLIGKLVSDSCVSPTNDFVWKILIHLLKDRKPGTDAVVRLTAALALRECIDTLEFEIAAFAPYLKDAVTELVTLLGEADTLEIKRRIDYTLNTVIEQSGERITELVSIITKPLPDLWTGAEEDWLFKGSLLVTVTKLVEATKEQSVSLTGIVVPLVREGLSPGISTHLDDDSMELWLAALRNTTTLQSPAGGPALIDLFPQAIILLGMNLDLLGKAINILDAYFLLDGVLILQASAADLFTAFRIALTSAAVATNLKDMLLSLNLLVQLTPAQLWGEAMHTSGLFSVLMKNLLEGECGPILLTEHICLMSRIVMADSQMFMQLMAATATPLVPETKLYDVLLDQWWGNASWDNMSEPRHRKLAAMGIAALVSTARPDVLGRLGGDIFNIWTDVLLELKEAQTAALTAADDADENTLQRHWELNEAPHTYYQNSEGTAEYNRRKMVYDRDPIRTVQLTAYIAAHLNEARMKCGPQGFQDNYLSKADPAVLAMIQDQLSRG</sequence>
<dbReference type="EMBL" id="JARJCM010000006">
    <property type="protein sequence ID" value="KAJ7044486.1"/>
    <property type="molecule type" value="Genomic_DNA"/>
</dbReference>
<dbReference type="AlphaFoldDB" id="A0AAD6TFM4"/>
<dbReference type="GO" id="GO:0031267">
    <property type="term" value="F:small GTPase binding"/>
    <property type="evidence" value="ECO:0007669"/>
    <property type="project" value="InterPro"/>
</dbReference>
<comment type="similarity">
    <text evidence="2">Belongs to the importin beta family.</text>
</comment>
<keyword evidence="3" id="KW-0813">Transport</keyword>
<evidence type="ECO:0000256" key="2">
    <source>
        <dbReference type="ARBA" id="ARBA00007991"/>
    </source>
</evidence>
<evidence type="ECO:0000313" key="6">
    <source>
        <dbReference type="EMBL" id="KAJ7044486.1"/>
    </source>
</evidence>